<dbReference type="EnsemblPlants" id="AVESA.00010b.r2.7CG0691710.1">
    <property type="protein sequence ID" value="AVESA.00010b.r2.7CG0691710.1.CDS.1"/>
    <property type="gene ID" value="AVESA.00010b.r2.7CG0691710"/>
</dbReference>
<reference evidence="1" key="2">
    <citation type="submission" date="2025-09" db="UniProtKB">
        <authorList>
            <consortium name="EnsemblPlants"/>
        </authorList>
    </citation>
    <scope>IDENTIFICATION</scope>
</reference>
<name>A0ACD5ZY92_AVESA</name>
<reference evidence="1" key="1">
    <citation type="submission" date="2021-05" db="EMBL/GenBank/DDBJ databases">
        <authorList>
            <person name="Scholz U."/>
            <person name="Mascher M."/>
            <person name="Fiebig A."/>
        </authorList>
    </citation>
    <scope>NUCLEOTIDE SEQUENCE [LARGE SCALE GENOMIC DNA]</scope>
</reference>
<proteinExistence type="predicted"/>
<evidence type="ECO:0000313" key="1">
    <source>
        <dbReference type="EnsemblPlants" id="AVESA.00010b.r2.7CG0691710.1.CDS.1"/>
    </source>
</evidence>
<dbReference type="Proteomes" id="UP001732700">
    <property type="component" value="Chromosome 7C"/>
</dbReference>
<protein>
    <submittedName>
        <fullName evidence="1">Uncharacterized protein</fullName>
    </submittedName>
</protein>
<evidence type="ECO:0000313" key="2">
    <source>
        <dbReference type="Proteomes" id="UP001732700"/>
    </source>
</evidence>
<keyword evidence="2" id="KW-1185">Reference proteome</keyword>
<sequence>MFHLLDGSSVQTPFMSTTNKQYISSPGNLKILKLPYHQGGDKRKFSMYILLPEARDGLWSLAKRLSTEPEFIENHIPTTQVEVGQFKLPKFKISFGFEASDLLKGLGLQLPFSPGVDLSEMVDSSVAQNLYISSVHHKSFVVVNEEGTKAAASTTVATTTYSVPLTVDFVADHPFIFLVREDVSGVVLFVGHVINPVLSS</sequence>
<organism evidence="1 2">
    <name type="scientific">Avena sativa</name>
    <name type="common">Oat</name>
    <dbReference type="NCBI Taxonomy" id="4498"/>
    <lineage>
        <taxon>Eukaryota</taxon>
        <taxon>Viridiplantae</taxon>
        <taxon>Streptophyta</taxon>
        <taxon>Embryophyta</taxon>
        <taxon>Tracheophyta</taxon>
        <taxon>Spermatophyta</taxon>
        <taxon>Magnoliopsida</taxon>
        <taxon>Liliopsida</taxon>
        <taxon>Poales</taxon>
        <taxon>Poaceae</taxon>
        <taxon>BOP clade</taxon>
        <taxon>Pooideae</taxon>
        <taxon>Poodae</taxon>
        <taxon>Poeae</taxon>
        <taxon>Poeae Chloroplast Group 1 (Aveneae type)</taxon>
        <taxon>Aveninae</taxon>
        <taxon>Avena</taxon>
    </lineage>
</organism>
<accession>A0ACD5ZY92</accession>